<dbReference type="AlphaFoldDB" id="A0A5J4W0M8"/>
<accession>A0A5J4W0M8</accession>
<dbReference type="EMBL" id="SNRW01003984">
    <property type="protein sequence ID" value="KAA6388437.1"/>
    <property type="molecule type" value="Genomic_DNA"/>
</dbReference>
<reference evidence="2 3" key="1">
    <citation type="submission" date="2019-03" db="EMBL/GenBank/DDBJ databases">
        <title>Single cell metagenomics reveals metabolic interactions within the superorganism composed of flagellate Streblomastix strix and complex community of Bacteroidetes bacteria on its surface.</title>
        <authorList>
            <person name="Treitli S.C."/>
            <person name="Kolisko M."/>
            <person name="Husnik F."/>
            <person name="Keeling P."/>
            <person name="Hampl V."/>
        </authorList>
    </citation>
    <scope>NUCLEOTIDE SEQUENCE [LARGE SCALE GENOMIC DNA]</scope>
    <source>
        <strain evidence="2">ST1C</strain>
    </source>
</reference>
<sequence>MPRQLENLIEDSDEQSQDTSRNKQSKDEREEKEIHGQERWVELTQNQDLRSIVENSRIIDEEIPKPKFDCAVVPNEVLQFAAFCVSRVITKCDEKLQHTASQIEFFLNRMRNEAGMRTTELIQALALIDIISKRNVDQMPFELTHANIYLVLLVCVMIAHKSNCDKPYSNGWWSRQFGATLPILNESEVVVLKLLDYNTYVPMPVYQVYHSTIFLADPQVQNEHANLNEN</sequence>
<dbReference type="InterPro" id="IPR013922">
    <property type="entry name" value="Cyclin_PHO80-like"/>
</dbReference>
<proteinExistence type="predicted"/>
<evidence type="ECO:0000313" key="2">
    <source>
        <dbReference type="EMBL" id="KAA6388437.1"/>
    </source>
</evidence>
<dbReference type="PANTHER" id="PTHR15615">
    <property type="match status" value="1"/>
</dbReference>
<evidence type="ECO:0008006" key="4">
    <source>
        <dbReference type="Google" id="ProtNLM"/>
    </source>
</evidence>
<name>A0A5J4W0M8_9EUKA</name>
<dbReference type="Gene3D" id="1.10.472.10">
    <property type="entry name" value="Cyclin-like"/>
    <property type="match status" value="1"/>
</dbReference>
<evidence type="ECO:0000313" key="3">
    <source>
        <dbReference type="Proteomes" id="UP000324800"/>
    </source>
</evidence>
<dbReference type="Pfam" id="PF08613">
    <property type="entry name" value="Cyclin"/>
    <property type="match status" value="1"/>
</dbReference>
<comment type="caution">
    <text evidence="2">The sequence shown here is derived from an EMBL/GenBank/DDBJ whole genome shotgun (WGS) entry which is preliminary data.</text>
</comment>
<feature type="compositionally biased region" description="Basic and acidic residues" evidence="1">
    <location>
        <begin position="20"/>
        <end position="36"/>
    </location>
</feature>
<dbReference type="OrthoDB" id="286814at2759"/>
<feature type="region of interest" description="Disordered" evidence="1">
    <location>
        <begin position="1"/>
        <end position="36"/>
    </location>
</feature>
<protein>
    <recommendedName>
        <fullName evidence="4">Cyclin N-terminal domain-containing protein</fullName>
    </recommendedName>
</protein>
<dbReference type="CDD" id="cd20557">
    <property type="entry name" value="CYCLIN_ScPCL1-like"/>
    <property type="match status" value="1"/>
</dbReference>
<dbReference type="GO" id="GO:0019901">
    <property type="term" value="F:protein kinase binding"/>
    <property type="evidence" value="ECO:0007669"/>
    <property type="project" value="InterPro"/>
</dbReference>
<evidence type="ECO:0000256" key="1">
    <source>
        <dbReference type="SAM" id="MobiDB-lite"/>
    </source>
</evidence>
<dbReference type="Proteomes" id="UP000324800">
    <property type="component" value="Unassembled WGS sequence"/>
</dbReference>
<dbReference type="PANTHER" id="PTHR15615:SF108">
    <property type="entry name" value="PROTEIN CNPPD1"/>
    <property type="match status" value="1"/>
</dbReference>
<organism evidence="2 3">
    <name type="scientific">Streblomastix strix</name>
    <dbReference type="NCBI Taxonomy" id="222440"/>
    <lineage>
        <taxon>Eukaryota</taxon>
        <taxon>Metamonada</taxon>
        <taxon>Preaxostyla</taxon>
        <taxon>Oxymonadida</taxon>
        <taxon>Streblomastigidae</taxon>
        <taxon>Streblomastix</taxon>
    </lineage>
</organism>
<gene>
    <name evidence="2" type="ORF">EZS28_016037</name>
</gene>